<evidence type="ECO:0000256" key="1">
    <source>
        <dbReference type="RuleBase" id="RU367140"/>
    </source>
</evidence>
<dbReference type="Gene3D" id="3.90.550.10">
    <property type="entry name" value="Spore Coat Polysaccharide Biosynthesis Protein SpsA, Chain A"/>
    <property type="match status" value="1"/>
</dbReference>
<dbReference type="Proteomes" id="UP001211907">
    <property type="component" value="Unassembled WGS sequence"/>
</dbReference>
<keyword evidence="1" id="KW-0539">Nucleus</keyword>
<feature type="region of interest" description="Disordered" evidence="2">
    <location>
        <begin position="433"/>
        <end position="452"/>
    </location>
</feature>
<dbReference type="InterPro" id="IPR017862">
    <property type="entry name" value="SKI-int_prot_SKIP"/>
</dbReference>
<comment type="subcellular location">
    <subcellularLocation>
        <location evidence="1">Nucleus</location>
    </subcellularLocation>
</comment>
<keyword evidence="1" id="KW-0508">mRNA splicing</keyword>
<comment type="function">
    <text evidence="1">Involved in pre-mRNA splicing.</text>
</comment>
<protein>
    <recommendedName>
        <fullName evidence="1">Pre-mRNA-processing protein 45</fullName>
    </recommendedName>
</protein>
<comment type="caution">
    <text evidence="3">The sequence shown here is derived from an EMBL/GenBank/DDBJ whole genome shotgun (WGS) entry which is preliminary data.</text>
</comment>
<sequence>PAFHHFKQNIVIVHFAGHTKPWLQKRFSDGSVYNGSLNSDTLDMHALWWQTYDDLIKTWKSEDQQAKLQGANFSGNTNSQQGRLHFEVGVPKTADRSSQSFYANESPARYSWNHEELPVLINRQQQSQKRTPVEKAAQKIETLNLKSSSSSLKSSPTRSAGSPMKIFQAVTATQTVTPFQDPHMNLRSASALHILPSTEVASKNSTPPPPPLTTSAAAVQAEYAASAAPTSPTSPTTSVYSVATTIPTSPFAERPNGRSGSTDTQREPSLSPSTSPSRYEWNQAEFSTQQRRKSRLNQPVMIPPVLLGTTGGAGKQFVLNDKNESNVSLYDEEGISLLPNEMYQKKVALGHTQLSASRELQFDQRLFNQLFGTSSGFGTEDLYNPYDKPLFSAGSSVTAIYRPKKTLDEHQDAIPVVHTDRIERIVDGASMSREPHKGFQGTVGGRGCDGPV</sequence>
<reference evidence="3" key="1">
    <citation type="submission" date="2020-05" db="EMBL/GenBank/DDBJ databases">
        <title>Phylogenomic resolution of chytrid fungi.</title>
        <authorList>
            <person name="Stajich J.E."/>
            <person name="Amses K."/>
            <person name="Simmons R."/>
            <person name="Seto K."/>
            <person name="Myers J."/>
            <person name="Bonds A."/>
            <person name="Quandt C.A."/>
            <person name="Barry K."/>
            <person name="Liu P."/>
            <person name="Grigoriev I."/>
            <person name="Longcore J.E."/>
            <person name="James T.Y."/>
        </authorList>
    </citation>
    <scope>NUCLEOTIDE SEQUENCE</scope>
    <source>
        <strain evidence="3">JEL0513</strain>
    </source>
</reference>
<name>A0AAD5SWI5_9FUNG</name>
<evidence type="ECO:0000313" key="4">
    <source>
        <dbReference type="Proteomes" id="UP001211907"/>
    </source>
</evidence>
<comment type="similarity">
    <text evidence="1">Belongs to the SNW family.</text>
</comment>
<proteinExistence type="inferred from homology"/>
<dbReference type="EMBL" id="JADGJH010001367">
    <property type="protein sequence ID" value="KAJ3114423.1"/>
    <property type="molecule type" value="Genomic_DNA"/>
</dbReference>
<feature type="compositionally biased region" description="Low complexity" evidence="2">
    <location>
        <begin position="145"/>
        <end position="155"/>
    </location>
</feature>
<organism evidence="3 4">
    <name type="scientific">Physocladia obscura</name>
    <dbReference type="NCBI Taxonomy" id="109957"/>
    <lineage>
        <taxon>Eukaryota</taxon>
        <taxon>Fungi</taxon>
        <taxon>Fungi incertae sedis</taxon>
        <taxon>Chytridiomycota</taxon>
        <taxon>Chytridiomycota incertae sedis</taxon>
        <taxon>Chytridiomycetes</taxon>
        <taxon>Chytridiales</taxon>
        <taxon>Chytriomycetaceae</taxon>
        <taxon>Physocladia</taxon>
    </lineage>
</organism>
<feature type="region of interest" description="Disordered" evidence="2">
    <location>
        <begin position="122"/>
        <end position="162"/>
    </location>
</feature>
<accession>A0AAD5SWI5</accession>
<dbReference type="GO" id="GO:0005681">
    <property type="term" value="C:spliceosomal complex"/>
    <property type="evidence" value="ECO:0007669"/>
    <property type="project" value="UniProtKB-UniRule"/>
</dbReference>
<evidence type="ECO:0000256" key="2">
    <source>
        <dbReference type="SAM" id="MobiDB-lite"/>
    </source>
</evidence>
<dbReference type="GO" id="GO:0000398">
    <property type="term" value="P:mRNA splicing, via spliceosome"/>
    <property type="evidence" value="ECO:0007669"/>
    <property type="project" value="InterPro"/>
</dbReference>
<feature type="non-terminal residue" evidence="3">
    <location>
        <position position="452"/>
    </location>
</feature>
<gene>
    <name evidence="3" type="primary">SNW1_1</name>
    <name evidence="3" type="ORF">HK100_001665</name>
</gene>
<dbReference type="InterPro" id="IPR029044">
    <property type="entry name" value="Nucleotide-diphossugar_trans"/>
</dbReference>
<dbReference type="PANTHER" id="PTHR12096">
    <property type="entry name" value="NUCLEAR PROTEIN SKIP-RELATED"/>
    <property type="match status" value="1"/>
</dbReference>
<keyword evidence="1" id="KW-0747">Spliceosome</keyword>
<feature type="region of interest" description="Disordered" evidence="2">
    <location>
        <begin position="246"/>
        <end position="297"/>
    </location>
</feature>
<dbReference type="AlphaFoldDB" id="A0AAD5SWI5"/>
<evidence type="ECO:0000313" key="3">
    <source>
        <dbReference type="EMBL" id="KAJ3114423.1"/>
    </source>
</evidence>
<keyword evidence="1" id="KW-0507">mRNA processing</keyword>
<feature type="compositionally biased region" description="Gly residues" evidence="2">
    <location>
        <begin position="441"/>
        <end position="452"/>
    </location>
</feature>
<feature type="compositionally biased region" description="Polar residues" evidence="2">
    <location>
        <begin position="258"/>
        <end position="277"/>
    </location>
</feature>
<comment type="subunit">
    <text evidence="1">Associated with the spliceosome.</text>
</comment>
<keyword evidence="4" id="KW-1185">Reference proteome</keyword>